<gene>
    <name evidence="2" type="ORF">SAMN05443665_104150</name>
</gene>
<feature type="region of interest" description="Disordered" evidence="1">
    <location>
        <begin position="278"/>
        <end position="303"/>
    </location>
</feature>
<feature type="compositionally biased region" description="Gly residues" evidence="1">
    <location>
        <begin position="428"/>
        <end position="477"/>
    </location>
</feature>
<evidence type="ECO:0000313" key="3">
    <source>
        <dbReference type="Proteomes" id="UP000198318"/>
    </source>
</evidence>
<reference evidence="2 3" key="1">
    <citation type="submission" date="2017-06" db="EMBL/GenBank/DDBJ databases">
        <authorList>
            <person name="Kim H.J."/>
            <person name="Triplett B.A."/>
        </authorList>
    </citation>
    <scope>NUCLEOTIDE SEQUENCE [LARGE SCALE GENOMIC DNA]</scope>
    <source>
        <strain evidence="2 3">DSM 44715</strain>
    </source>
</reference>
<dbReference type="GO" id="GO:0003824">
    <property type="term" value="F:catalytic activity"/>
    <property type="evidence" value="ECO:0007669"/>
    <property type="project" value="InterPro"/>
</dbReference>
<keyword evidence="3" id="KW-1185">Reference proteome</keyword>
<dbReference type="SUPFAM" id="SSF55931">
    <property type="entry name" value="Glutamine synthetase/guanido kinase"/>
    <property type="match status" value="1"/>
</dbReference>
<protein>
    <submittedName>
        <fullName evidence="2">Uncharacterized protein</fullName>
    </submittedName>
</protein>
<evidence type="ECO:0000313" key="2">
    <source>
        <dbReference type="EMBL" id="SNT54172.1"/>
    </source>
</evidence>
<dbReference type="InterPro" id="IPR014746">
    <property type="entry name" value="Gln_synth/guanido_kin_cat_dom"/>
</dbReference>
<dbReference type="EMBL" id="FZOR01000041">
    <property type="protein sequence ID" value="SNT54172.1"/>
    <property type="molecule type" value="Genomic_DNA"/>
</dbReference>
<dbReference type="Gene3D" id="3.30.590.20">
    <property type="match status" value="1"/>
</dbReference>
<sequence>MSLTRVGAARQAVSRGLVVTGADPERIARALTGVPLPRLGGVPLTVAPQERTAGLLLLSSPLTWMGGPDARDEAFAALGQATAQLAGAARSSGGRLLPTAVTLGDAPPVLGGDLHELEVLDASEQEVLCNVLRRYVPVLIALSGRGVVGTGAPVDRVGSRRLIESTEHLATRYLASTSPRHLEHVRAELRRGGLARLEQMDVAPVVHPDGTRTVLVRCMDAQASLAVTRAHAVLLCALALHARRLVRDGRREGHVSQRLLEENRARAIADGMRASLGVDAARPGKQQGGRPGNAGRDAAAEPQRRRALLAARDLLTERRAEIGNIDATAAELAPLLMMIDLPGLGVPFRRADDVLRGWAAGGPAVLEAKLLESLCDGGVGGTGGTVVGELRAAHPGKIGLILESWRTALSAPPPQPRNTRKPPNRSKGGSGRGGSAQNRGGSGQNRGGAGRGKGGAGQRRGGHGQGGSGQGRGGGQG</sequence>
<feature type="region of interest" description="Disordered" evidence="1">
    <location>
        <begin position="409"/>
        <end position="477"/>
    </location>
</feature>
<name>A0A239NHZ8_9ACTN</name>
<proteinExistence type="predicted"/>
<dbReference type="OrthoDB" id="4068442at2"/>
<organism evidence="2 3">
    <name type="scientific">Actinomadura meyerae</name>
    <dbReference type="NCBI Taxonomy" id="240840"/>
    <lineage>
        <taxon>Bacteria</taxon>
        <taxon>Bacillati</taxon>
        <taxon>Actinomycetota</taxon>
        <taxon>Actinomycetes</taxon>
        <taxon>Streptosporangiales</taxon>
        <taxon>Thermomonosporaceae</taxon>
        <taxon>Actinomadura</taxon>
    </lineage>
</organism>
<dbReference type="Proteomes" id="UP000198318">
    <property type="component" value="Unassembled WGS sequence"/>
</dbReference>
<dbReference type="AlphaFoldDB" id="A0A239NHZ8"/>
<dbReference type="RefSeq" id="WP_143228188.1">
    <property type="nucleotide sequence ID" value="NZ_FZOR01000041.1"/>
</dbReference>
<evidence type="ECO:0000256" key="1">
    <source>
        <dbReference type="SAM" id="MobiDB-lite"/>
    </source>
</evidence>
<accession>A0A239NHZ8</accession>